<organism evidence="12">
    <name type="scientific">Callorhinchus milii</name>
    <name type="common">Ghost shark</name>
    <dbReference type="NCBI Taxonomy" id="7868"/>
    <lineage>
        <taxon>Eukaryota</taxon>
        <taxon>Metazoa</taxon>
        <taxon>Chordata</taxon>
        <taxon>Craniata</taxon>
        <taxon>Vertebrata</taxon>
        <taxon>Chondrichthyes</taxon>
        <taxon>Holocephali</taxon>
        <taxon>Chimaeriformes</taxon>
        <taxon>Callorhinchidae</taxon>
        <taxon>Callorhinchus</taxon>
    </lineage>
</organism>
<dbReference type="GO" id="GO:0006704">
    <property type="term" value="P:glucocorticoid biosynthetic process"/>
    <property type="evidence" value="ECO:0007669"/>
    <property type="project" value="TreeGrafter"/>
</dbReference>
<accession>V9KVW1</accession>
<evidence type="ECO:0000256" key="10">
    <source>
        <dbReference type="ARBA" id="ARBA00023136"/>
    </source>
</evidence>
<dbReference type="InterPro" id="IPR002399">
    <property type="entry name" value="Cyt_P450_mitochondrial"/>
</dbReference>
<dbReference type="PANTHER" id="PTHR24279:SF1">
    <property type="entry name" value="CYTOCHROME P450 11B2, MITOCHONDRIAL"/>
    <property type="match status" value="1"/>
</dbReference>
<dbReference type="GO" id="GO:0034650">
    <property type="term" value="P:cortisol metabolic process"/>
    <property type="evidence" value="ECO:0007669"/>
    <property type="project" value="TreeGrafter"/>
</dbReference>
<dbReference type="PRINTS" id="PR00385">
    <property type="entry name" value="P450"/>
</dbReference>
<dbReference type="GO" id="GO:0071375">
    <property type="term" value="P:cellular response to peptide hormone stimulus"/>
    <property type="evidence" value="ECO:0007669"/>
    <property type="project" value="TreeGrafter"/>
</dbReference>
<dbReference type="InterPro" id="IPR001128">
    <property type="entry name" value="Cyt_P450"/>
</dbReference>
<keyword evidence="4" id="KW-0349">Heme</keyword>
<evidence type="ECO:0000256" key="1">
    <source>
        <dbReference type="ARBA" id="ARBA00001971"/>
    </source>
</evidence>
<dbReference type="GO" id="GO:0005743">
    <property type="term" value="C:mitochondrial inner membrane"/>
    <property type="evidence" value="ECO:0007669"/>
    <property type="project" value="TreeGrafter"/>
</dbReference>
<evidence type="ECO:0000256" key="2">
    <source>
        <dbReference type="ARBA" id="ARBA00004325"/>
    </source>
</evidence>
<evidence type="ECO:0000256" key="4">
    <source>
        <dbReference type="ARBA" id="ARBA00022617"/>
    </source>
</evidence>
<name>V9KVW1_CALMI</name>
<evidence type="ECO:0000256" key="6">
    <source>
        <dbReference type="ARBA" id="ARBA00023002"/>
    </source>
</evidence>
<keyword evidence="8" id="KW-0503">Monooxygenase</keyword>
<evidence type="ECO:0000256" key="11">
    <source>
        <dbReference type="ARBA" id="ARBA00023250"/>
    </source>
</evidence>
<sequence length="405" mass="45589">MRIKRNYLGGFLSHFPVKPGRSMGSQAKGGGLAGRAPILPYDAIPLTGRNGWINLLRLWNSDGFQRSHLVMVRNFERLGPVYRERIGNQESLYIFLPEDVATLVKAEGTTPRRMSIASWVAHRELRSYVLGVFLKNGDEWRTARIALNKEVAAPLAVAGFTPLLDSVARDFVAMVRRLQPGSWDLQTQLFRFSLEASCHALYGRRLGLLETENCPEAERFLQAVKVMLKTTFPILFLPVPLLKYLNTKLWRDHVAAWDTIFQYADWCIKETSQKLQKVPEVRADGGKCVLSQLLAHSVLSQEAIKANMTELTVGSVDTTAVSLHFALLELARNPRVQSALRSEVTHAYRQARGQTSDILENVPLLKATIKEVLRLYPVGTTLQRYPVTDITLQNYHVPAGVRQCV</sequence>
<comment type="cofactor">
    <cofactor evidence="1">
        <name>heme</name>
        <dbReference type="ChEBI" id="CHEBI:30413"/>
    </cofactor>
</comment>
<dbReference type="GO" id="GO:0008203">
    <property type="term" value="P:cholesterol metabolic process"/>
    <property type="evidence" value="ECO:0007669"/>
    <property type="project" value="TreeGrafter"/>
</dbReference>
<dbReference type="Pfam" id="PF00067">
    <property type="entry name" value="p450"/>
    <property type="match status" value="1"/>
</dbReference>
<comment type="similarity">
    <text evidence="3">Belongs to the cytochrome P450 family.</text>
</comment>
<reference evidence="12" key="1">
    <citation type="journal article" date="2014" name="Nature">
        <title>Elephant shark genome provides unique insights into gnathostome evolution.</title>
        <authorList>
            <consortium name="International Elephant Shark Genome Sequencing Consortium"/>
            <person name="Venkatesh B."/>
            <person name="Lee A.P."/>
            <person name="Ravi V."/>
            <person name="Maurya A.K."/>
            <person name="Lian M.M."/>
            <person name="Swann J.B."/>
            <person name="Ohta Y."/>
            <person name="Flajnik M.F."/>
            <person name="Sutoh Y."/>
            <person name="Kasahara M."/>
            <person name="Hoon S."/>
            <person name="Gangu V."/>
            <person name="Roy S.W."/>
            <person name="Irimia M."/>
            <person name="Korzh V."/>
            <person name="Kondrychyn I."/>
            <person name="Lim Z.W."/>
            <person name="Tay B.H."/>
            <person name="Tohari S."/>
            <person name="Kong K.W."/>
            <person name="Ho S."/>
            <person name="Lorente-Galdos B."/>
            <person name="Quilez J."/>
            <person name="Marques-Bonet T."/>
            <person name="Raney B.J."/>
            <person name="Ingham P.W."/>
            <person name="Tay A."/>
            <person name="Hillier L.W."/>
            <person name="Minx P."/>
            <person name="Boehm T."/>
            <person name="Wilson R.K."/>
            <person name="Brenner S."/>
            <person name="Warren W.C."/>
        </authorList>
    </citation>
    <scope>NUCLEOTIDE SEQUENCE</scope>
    <source>
        <tissue evidence="12">Kidney</tissue>
    </source>
</reference>
<dbReference type="GO" id="GO:0020037">
    <property type="term" value="F:heme binding"/>
    <property type="evidence" value="ECO:0007669"/>
    <property type="project" value="InterPro"/>
</dbReference>
<dbReference type="PANTHER" id="PTHR24279">
    <property type="entry name" value="CYTOCHROME P450"/>
    <property type="match status" value="1"/>
</dbReference>
<keyword evidence="10" id="KW-0472">Membrane</keyword>
<dbReference type="InterPro" id="IPR036396">
    <property type="entry name" value="Cyt_P450_sf"/>
</dbReference>
<keyword evidence="7" id="KW-0408">Iron</keyword>
<evidence type="ECO:0000256" key="3">
    <source>
        <dbReference type="ARBA" id="ARBA00010617"/>
    </source>
</evidence>
<protein>
    <submittedName>
        <fullName evidence="12">Cytochrome P450, family 11, subfamily C, polypeptide 1</fullName>
    </submittedName>
</protein>
<dbReference type="PRINTS" id="PR00408">
    <property type="entry name" value="MITP450"/>
</dbReference>
<evidence type="ECO:0000256" key="9">
    <source>
        <dbReference type="ARBA" id="ARBA00023128"/>
    </source>
</evidence>
<keyword evidence="9" id="KW-0496">Mitochondrion</keyword>
<evidence type="ECO:0000256" key="8">
    <source>
        <dbReference type="ARBA" id="ARBA00023033"/>
    </source>
</evidence>
<dbReference type="SUPFAM" id="SSF48264">
    <property type="entry name" value="Cytochrome P450"/>
    <property type="match status" value="1"/>
</dbReference>
<dbReference type="GO" id="GO:0016705">
    <property type="term" value="F:oxidoreductase activity, acting on paired donors, with incorporation or reduction of molecular oxygen"/>
    <property type="evidence" value="ECO:0007669"/>
    <property type="project" value="InterPro"/>
</dbReference>
<dbReference type="AlphaFoldDB" id="V9KVW1"/>
<keyword evidence="5" id="KW-0479">Metal-binding</keyword>
<evidence type="ECO:0000313" key="12">
    <source>
        <dbReference type="EMBL" id="AFP02658.1"/>
    </source>
</evidence>
<dbReference type="EMBL" id="JW870140">
    <property type="protein sequence ID" value="AFP02658.1"/>
    <property type="molecule type" value="mRNA"/>
</dbReference>
<dbReference type="GO" id="GO:0006700">
    <property type="term" value="P:C21-steroid hormone biosynthetic process"/>
    <property type="evidence" value="ECO:0007669"/>
    <property type="project" value="TreeGrafter"/>
</dbReference>
<evidence type="ECO:0000256" key="5">
    <source>
        <dbReference type="ARBA" id="ARBA00022723"/>
    </source>
</evidence>
<keyword evidence="11" id="KW-0755">Steroidogenesis</keyword>
<dbReference type="Gene3D" id="1.10.630.10">
    <property type="entry name" value="Cytochrome P450"/>
    <property type="match status" value="1"/>
</dbReference>
<evidence type="ECO:0000256" key="7">
    <source>
        <dbReference type="ARBA" id="ARBA00023004"/>
    </source>
</evidence>
<keyword evidence="6" id="KW-0560">Oxidoreductase</keyword>
<comment type="subcellular location">
    <subcellularLocation>
        <location evidence="2">Mitochondrion membrane</location>
    </subcellularLocation>
</comment>
<dbReference type="InterPro" id="IPR050479">
    <property type="entry name" value="CYP11_CYP27_families"/>
</dbReference>
<proteinExistence type="evidence at transcript level"/>
<dbReference type="GO" id="GO:0004497">
    <property type="term" value="F:monooxygenase activity"/>
    <property type="evidence" value="ECO:0007669"/>
    <property type="project" value="UniProtKB-KW"/>
</dbReference>
<dbReference type="GO" id="GO:0005506">
    <property type="term" value="F:iron ion binding"/>
    <property type="evidence" value="ECO:0007669"/>
    <property type="project" value="InterPro"/>
</dbReference>